<organism evidence="2 3">
    <name type="scientific">Candidatus Burkholderia verschuerenii</name>
    <dbReference type="NCBI Taxonomy" id="242163"/>
    <lineage>
        <taxon>Bacteria</taxon>
        <taxon>Pseudomonadati</taxon>
        <taxon>Pseudomonadota</taxon>
        <taxon>Betaproteobacteria</taxon>
        <taxon>Burkholderiales</taxon>
        <taxon>Burkholderiaceae</taxon>
        <taxon>Burkholderia</taxon>
    </lineage>
</organism>
<evidence type="ECO:0000256" key="1">
    <source>
        <dbReference type="SAM" id="MobiDB-lite"/>
    </source>
</evidence>
<gene>
    <name evidence="2" type="ORF">BVER_05111c</name>
</gene>
<sequence>MNKASVGKTDKISKTILDFGEPLLSEAITEETPIAVVREVYKLVVLVWNAHVAATSHRGDSSYLQMLQQLAASPQIPSEGRAWIERLSKRWREEFTDAKYCVGHWHIKIKDDDTLNFFCDAREAPDDNQSAEHTKAPPLRTSAKSIFQISHKS</sequence>
<evidence type="ECO:0000313" key="2">
    <source>
        <dbReference type="EMBL" id="KND57942.1"/>
    </source>
</evidence>
<feature type="region of interest" description="Disordered" evidence="1">
    <location>
        <begin position="125"/>
        <end position="153"/>
    </location>
</feature>
<reference evidence="3" key="1">
    <citation type="submission" date="2015-06" db="EMBL/GenBank/DDBJ databases">
        <title>Comparative genomics of Burkholderia leaf nodule symbionts.</title>
        <authorList>
            <person name="Carlier A."/>
            <person name="Eberl L."/>
            <person name="Pinto-Carbo M."/>
        </authorList>
    </citation>
    <scope>NUCLEOTIDE SEQUENCE [LARGE SCALE GENOMIC DNA]</scope>
    <source>
        <strain evidence="3">UZHbot4</strain>
    </source>
</reference>
<evidence type="ECO:0000313" key="3">
    <source>
        <dbReference type="Proteomes" id="UP000036959"/>
    </source>
</evidence>
<comment type="caution">
    <text evidence="2">The sequence shown here is derived from an EMBL/GenBank/DDBJ whole genome shotgun (WGS) entry which is preliminary data.</text>
</comment>
<dbReference type="PATRIC" id="fig|242163.4.peg.2902"/>
<dbReference type="AlphaFoldDB" id="A0A0L0M5K3"/>
<protein>
    <submittedName>
        <fullName evidence="2">Uncharacterized protein</fullName>
    </submittedName>
</protein>
<proteinExistence type="predicted"/>
<name>A0A0L0M5K3_9BURK</name>
<feature type="compositionally biased region" description="Polar residues" evidence="1">
    <location>
        <begin position="142"/>
        <end position="153"/>
    </location>
</feature>
<dbReference type="RefSeq" id="WP_232316748.1">
    <property type="nucleotide sequence ID" value="NZ_LFJJ01000207.1"/>
</dbReference>
<dbReference type="EMBL" id="LFJJ01000207">
    <property type="protein sequence ID" value="KND57942.1"/>
    <property type="molecule type" value="Genomic_DNA"/>
</dbReference>
<dbReference type="Proteomes" id="UP000036959">
    <property type="component" value="Unassembled WGS sequence"/>
</dbReference>
<accession>A0A0L0M5K3</accession>
<feature type="compositionally biased region" description="Basic and acidic residues" evidence="1">
    <location>
        <begin position="125"/>
        <end position="135"/>
    </location>
</feature>
<keyword evidence="3" id="KW-1185">Reference proteome</keyword>